<dbReference type="InterPro" id="IPR001962">
    <property type="entry name" value="Asn_synthase"/>
</dbReference>
<keyword evidence="4" id="KW-0547">Nucleotide-binding</keyword>
<feature type="site" description="Important for beta-aspartyl-AMP intermediate formation" evidence="8">
    <location>
        <position position="355"/>
    </location>
</feature>
<accession>A0A4V2UQ38</accession>
<evidence type="ECO:0000256" key="2">
    <source>
        <dbReference type="ARBA" id="ARBA00005752"/>
    </source>
</evidence>
<feature type="domain" description="Asparagine synthetase" evidence="9">
    <location>
        <begin position="240"/>
        <end position="569"/>
    </location>
</feature>
<gene>
    <name evidence="11" type="primary">asnB</name>
    <name evidence="12" type="ORF">EDD74_1102</name>
    <name evidence="11" type="ORF">FAEUMB_04560</name>
</gene>
<dbReference type="GO" id="GO:0004066">
    <property type="term" value="F:asparagine synthase (glutamine-hydrolyzing) activity"/>
    <property type="evidence" value="ECO:0007669"/>
    <property type="project" value="UniProtKB-EC"/>
</dbReference>
<dbReference type="InterPro" id="IPR014729">
    <property type="entry name" value="Rossmann-like_a/b/a_fold"/>
</dbReference>
<evidence type="ECO:0000313" key="14">
    <source>
        <dbReference type="Proteomes" id="UP000702954"/>
    </source>
</evidence>
<evidence type="ECO:0000256" key="8">
    <source>
        <dbReference type="PIRSR" id="PIRSR001589-3"/>
    </source>
</evidence>
<dbReference type="CDD" id="cd01991">
    <property type="entry name" value="Asn_synthase_B_C"/>
    <property type="match status" value="1"/>
</dbReference>
<dbReference type="SUPFAM" id="SSF52402">
    <property type="entry name" value="Adenine nucleotide alpha hydrolases-like"/>
    <property type="match status" value="1"/>
</dbReference>
<dbReference type="InterPro" id="IPR029055">
    <property type="entry name" value="Ntn_hydrolases_N"/>
</dbReference>
<dbReference type="SUPFAM" id="SSF56235">
    <property type="entry name" value="N-terminal nucleophile aminohydrolases (Ntn hydrolases)"/>
    <property type="match status" value="1"/>
</dbReference>
<evidence type="ECO:0000313" key="11">
    <source>
        <dbReference type="EMBL" id="GBU03915.1"/>
    </source>
</evidence>
<evidence type="ECO:0000256" key="4">
    <source>
        <dbReference type="ARBA" id="ARBA00022741"/>
    </source>
</evidence>
<organism evidence="12 13">
    <name type="scientific">Faecalimonas umbilicata</name>
    <dbReference type="NCBI Taxonomy" id="1912855"/>
    <lineage>
        <taxon>Bacteria</taxon>
        <taxon>Bacillati</taxon>
        <taxon>Bacillota</taxon>
        <taxon>Clostridia</taxon>
        <taxon>Lachnospirales</taxon>
        <taxon>Lachnospiraceae</taxon>
        <taxon>Faecalimonas</taxon>
    </lineage>
</organism>
<evidence type="ECO:0000256" key="5">
    <source>
        <dbReference type="ARBA" id="ARBA00022840"/>
    </source>
</evidence>
<dbReference type="Pfam" id="PF13537">
    <property type="entry name" value="GATase_7"/>
    <property type="match status" value="1"/>
</dbReference>
<dbReference type="PIRSF" id="PIRSF001589">
    <property type="entry name" value="Asn_synthetase_glu-h"/>
    <property type="match status" value="1"/>
</dbReference>
<dbReference type="GO" id="GO:0006529">
    <property type="term" value="P:asparagine biosynthetic process"/>
    <property type="evidence" value="ECO:0007669"/>
    <property type="project" value="UniProtKB-KW"/>
</dbReference>
<comment type="similarity">
    <text evidence="2">Belongs to the asparagine synthetase family.</text>
</comment>
<dbReference type="Proteomes" id="UP000294613">
    <property type="component" value="Unassembled WGS sequence"/>
</dbReference>
<dbReference type="Proteomes" id="UP000702954">
    <property type="component" value="Unassembled WGS sequence"/>
</dbReference>
<comment type="catalytic activity">
    <reaction evidence="7">
        <text>L-aspartate + L-glutamine + ATP + H2O = L-asparagine + L-glutamate + AMP + diphosphate + H(+)</text>
        <dbReference type="Rhea" id="RHEA:12228"/>
        <dbReference type="ChEBI" id="CHEBI:15377"/>
        <dbReference type="ChEBI" id="CHEBI:15378"/>
        <dbReference type="ChEBI" id="CHEBI:29985"/>
        <dbReference type="ChEBI" id="CHEBI:29991"/>
        <dbReference type="ChEBI" id="CHEBI:30616"/>
        <dbReference type="ChEBI" id="CHEBI:33019"/>
        <dbReference type="ChEBI" id="CHEBI:58048"/>
        <dbReference type="ChEBI" id="CHEBI:58359"/>
        <dbReference type="ChEBI" id="CHEBI:456215"/>
        <dbReference type="EC" id="6.3.5.4"/>
    </reaction>
</comment>
<evidence type="ECO:0000256" key="7">
    <source>
        <dbReference type="ARBA" id="ARBA00048741"/>
    </source>
</evidence>
<keyword evidence="14" id="KW-1185">Reference proteome</keyword>
<protein>
    <recommendedName>
        <fullName evidence="3">asparagine synthase (glutamine-hydrolyzing)</fullName>
        <ecNumber evidence="3">6.3.5.4</ecNumber>
    </recommendedName>
</protein>
<evidence type="ECO:0000259" key="10">
    <source>
        <dbReference type="Pfam" id="PF13537"/>
    </source>
</evidence>
<dbReference type="InterPro" id="IPR006426">
    <property type="entry name" value="Asn_synth_AEB"/>
</dbReference>
<dbReference type="PANTHER" id="PTHR43284:SF1">
    <property type="entry name" value="ASPARAGINE SYNTHETASE"/>
    <property type="match status" value="1"/>
</dbReference>
<dbReference type="NCBIfam" id="TIGR01536">
    <property type="entry name" value="asn_synth_AEB"/>
    <property type="match status" value="1"/>
</dbReference>
<dbReference type="GO" id="GO:0005829">
    <property type="term" value="C:cytosol"/>
    <property type="evidence" value="ECO:0007669"/>
    <property type="project" value="TreeGrafter"/>
</dbReference>
<proteinExistence type="inferred from homology"/>
<keyword evidence="6" id="KW-0061">Asparagine biosynthesis</keyword>
<evidence type="ECO:0000256" key="6">
    <source>
        <dbReference type="ARBA" id="ARBA00022888"/>
    </source>
</evidence>
<dbReference type="Gene3D" id="3.60.20.10">
    <property type="entry name" value="Glutamine Phosphoribosylpyrophosphate, subunit 1, domain 1"/>
    <property type="match status" value="1"/>
</dbReference>
<dbReference type="GO" id="GO:0005524">
    <property type="term" value="F:ATP binding"/>
    <property type="evidence" value="ECO:0007669"/>
    <property type="project" value="UniProtKB-KW"/>
</dbReference>
<comment type="pathway">
    <text evidence="1">Amino-acid biosynthesis; L-asparagine biosynthesis; L-asparagine from L-aspartate (L-Gln route): step 1/1.</text>
</comment>
<dbReference type="InterPro" id="IPR051786">
    <property type="entry name" value="ASN_synthetase/amidase"/>
</dbReference>
<evidence type="ECO:0000313" key="12">
    <source>
        <dbReference type="EMBL" id="TCS68177.1"/>
    </source>
</evidence>
<dbReference type="Pfam" id="PF00733">
    <property type="entry name" value="Asn_synthase"/>
    <property type="match status" value="1"/>
</dbReference>
<keyword evidence="6" id="KW-0028">Amino-acid biosynthesis</keyword>
<evidence type="ECO:0000256" key="3">
    <source>
        <dbReference type="ARBA" id="ARBA00012737"/>
    </source>
</evidence>
<dbReference type="EMBL" id="SLZV01000010">
    <property type="protein sequence ID" value="TCS68177.1"/>
    <property type="molecule type" value="Genomic_DNA"/>
</dbReference>
<dbReference type="AlphaFoldDB" id="A0A4V2UQ38"/>
<dbReference type="InterPro" id="IPR017932">
    <property type="entry name" value="GATase_2_dom"/>
</dbReference>
<keyword evidence="5" id="KW-0067">ATP-binding</keyword>
<dbReference type="Gene3D" id="3.40.50.620">
    <property type="entry name" value="HUPs"/>
    <property type="match status" value="1"/>
</dbReference>
<evidence type="ECO:0000259" key="9">
    <source>
        <dbReference type="Pfam" id="PF00733"/>
    </source>
</evidence>
<evidence type="ECO:0000256" key="1">
    <source>
        <dbReference type="ARBA" id="ARBA00005187"/>
    </source>
</evidence>
<evidence type="ECO:0000313" key="13">
    <source>
        <dbReference type="Proteomes" id="UP000294613"/>
    </source>
</evidence>
<dbReference type="PANTHER" id="PTHR43284">
    <property type="entry name" value="ASPARAGINE SYNTHETASE (GLUTAMINE-HYDROLYZING)"/>
    <property type="match status" value="1"/>
</dbReference>
<dbReference type="EC" id="6.3.5.4" evidence="3"/>
<name>A0A4V2UQ38_9FIRM</name>
<comment type="caution">
    <text evidence="12">The sequence shown here is derived from an EMBL/GenBank/DDBJ whole genome shotgun (WGS) entry which is preliminary data.</text>
</comment>
<reference evidence="11 14" key="1">
    <citation type="journal article" date="2018" name="Int. J. Syst. Evol. Microbiol.">
        <title>Draft Genome Sequence of Faecalimonas umbilicata JCM 30896T, an Acetate-Producing Bacterium Isolated from Human Feces.</title>
        <authorList>
            <person name="Sakamoto M."/>
            <person name="Ikeyama N."/>
            <person name="Yuki M."/>
            <person name="Ohkuma M."/>
        </authorList>
    </citation>
    <scope>NUCLEOTIDE SEQUENCE [LARGE SCALE GENOMIC DNA]</scope>
    <source>
        <strain evidence="11 14">EGH7</strain>
    </source>
</reference>
<dbReference type="EMBL" id="BHEO01000002">
    <property type="protein sequence ID" value="GBU03915.1"/>
    <property type="molecule type" value="Genomic_DNA"/>
</dbReference>
<feature type="domain" description="Glutamine amidotransferase type-2" evidence="10">
    <location>
        <begin position="70"/>
        <end position="162"/>
    </location>
</feature>
<sequence length="575" mass="67509">MLFKYHCLRMIKRRSTGKIKCKEAVVIGKTLVYNRGVQAGREFSLPECILETDEFTLYKDGKHMIKVQEYRGHIRNWEALCEELCIDKSLSRREREERILVRAFETWQFDMAAHLYGMFAFALWDEEEKQLFCLRDQFGTKPFYYYETEDGQLLYGTTIRGIMEQPGFVKELNEEMLQIYLSLTYVAGENTFFRGLKKLLPGRYLIWKDGVVTVKRYWKPEFHPDDSKSLEEWADEIHTTLGEIMKEVKTSDERVESFLSGGVDSSYVLAMSDADTADTCGYEEERFDESVLAVETARILERKISRRVINPEEYFNIVPYVMYNMEQPLGDASAIVFALGCQATAEHTKICYSGEGADEFFGGYNMYRNAERYGENLKNFYVGNTNIMKEDEKKKILKKYDPDVLPIEVAQSIYEEMEGLDPLTKMSNIDIQIWLEGDIYLNVDKMSEAAGLEVRMPLTDLRIFDIASRMPSKYKVNEEQNKVAFRTAAQKMLPEEIAFRKKLGFIVPIRIWMADDRYNQDVRAKFHSEMAEKFFNVEEINVIFDEYVGGNSDNWRKVWTIYTFLVWYEEYFVKR</sequence>
<reference evidence="12 13" key="2">
    <citation type="submission" date="2019-03" db="EMBL/GenBank/DDBJ databases">
        <title>Genomic Encyclopedia of Type Strains, Phase IV (KMG-IV): sequencing the most valuable type-strain genomes for metagenomic binning, comparative biology and taxonomic classification.</title>
        <authorList>
            <person name="Goeker M."/>
        </authorList>
    </citation>
    <scope>NUCLEOTIDE SEQUENCE [LARGE SCALE GENOMIC DNA]</scope>
    <source>
        <strain evidence="12 13">DSM 103426</strain>
    </source>
</reference>